<evidence type="ECO:0000313" key="1">
    <source>
        <dbReference type="EMBL" id="CAD1474696.1"/>
    </source>
</evidence>
<sequence>IFYTQSCKKFLVYGIFTMMKLMEFSDTAFHHVMKTTIDISTLIPSGLV</sequence>
<dbReference type="EMBL" id="CAJDYZ010007837">
    <property type="protein sequence ID" value="CAD1474696.1"/>
    <property type="molecule type" value="Genomic_DNA"/>
</dbReference>
<keyword evidence="2" id="KW-1185">Reference proteome</keyword>
<proteinExistence type="predicted"/>
<protein>
    <submittedName>
        <fullName evidence="1">Uncharacterized protein</fullName>
    </submittedName>
</protein>
<reference evidence="1" key="1">
    <citation type="submission" date="2020-07" db="EMBL/GenBank/DDBJ databases">
        <authorList>
            <person name="Nazaruddin N."/>
        </authorList>
    </citation>
    <scope>NUCLEOTIDE SEQUENCE</scope>
</reference>
<dbReference type="AlphaFoldDB" id="A0A6V7H4S2"/>
<comment type="caution">
    <text evidence="1">The sequence shown here is derived from an EMBL/GenBank/DDBJ whole genome shotgun (WGS) entry which is preliminary data.</text>
</comment>
<name>A0A6V7H4S2_9HYME</name>
<feature type="non-terminal residue" evidence="1">
    <location>
        <position position="1"/>
    </location>
</feature>
<evidence type="ECO:0000313" key="2">
    <source>
        <dbReference type="Proteomes" id="UP000752696"/>
    </source>
</evidence>
<gene>
    <name evidence="1" type="ORF">MHI_LOCUS483808</name>
</gene>
<accession>A0A6V7H4S2</accession>
<organism evidence="1 2">
    <name type="scientific">Heterotrigona itama</name>
    <dbReference type="NCBI Taxonomy" id="395501"/>
    <lineage>
        <taxon>Eukaryota</taxon>
        <taxon>Metazoa</taxon>
        <taxon>Ecdysozoa</taxon>
        <taxon>Arthropoda</taxon>
        <taxon>Hexapoda</taxon>
        <taxon>Insecta</taxon>
        <taxon>Pterygota</taxon>
        <taxon>Neoptera</taxon>
        <taxon>Endopterygota</taxon>
        <taxon>Hymenoptera</taxon>
        <taxon>Apocrita</taxon>
        <taxon>Aculeata</taxon>
        <taxon>Apoidea</taxon>
        <taxon>Anthophila</taxon>
        <taxon>Apidae</taxon>
        <taxon>Heterotrigona</taxon>
    </lineage>
</organism>
<dbReference type="Proteomes" id="UP000752696">
    <property type="component" value="Unassembled WGS sequence"/>
</dbReference>